<evidence type="ECO:0000313" key="5">
    <source>
        <dbReference type="EMBL" id="EHI56800.1"/>
    </source>
</evidence>
<proteinExistence type="predicted"/>
<feature type="compositionally biased region" description="Acidic residues" evidence="1">
    <location>
        <begin position="231"/>
        <end position="253"/>
    </location>
</feature>
<comment type="caution">
    <text evidence="5">The sequence shown here is derived from an EMBL/GenBank/DDBJ whole genome shotgun (WGS) entry which is preliminary data.</text>
</comment>
<keyword evidence="2" id="KW-0472">Membrane</keyword>
<dbReference type="Proteomes" id="UP000003011">
    <property type="component" value="Unassembled WGS sequence"/>
</dbReference>
<dbReference type="RefSeq" id="WP_005538879.1">
    <property type="nucleotide sequence ID" value="NZ_JH378829.1"/>
</dbReference>
<evidence type="ECO:0000313" key="6">
    <source>
        <dbReference type="Proteomes" id="UP000003011"/>
    </source>
</evidence>
<keyword evidence="3" id="KW-0732">Signal</keyword>
<keyword evidence="2" id="KW-1133">Transmembrane helix</keyword>
<evidence type="ECO:0000256" key="3">
    <source>
        <dbReference type="SAM" id="SignalP"/>
    </source>
</evidence>
<organism evidence="5 6">
    <name type="scientific">Johnsonella ignava ATCC 51276</name>
    <dbReference type="NCBI Taxonomy" id="679200"/>
    <lineage>
        <taxon>Bacteria</taxon>
        <taxon>Bacillati</taxon>
        <taxon>Bacillota</taxon>
        <taxon>Clostridia</taxon>
        <taxon>Lachnospirales</taxon>
        <taxon>Lachnospiraceae</taxon>
        <taxon>Johnsonella</taxon>
    </lineage>
</organism>
<feature type="domain" description="Mobile element protein CD1107-like" evidence="4">
    <location>
        <begin position="117"/>
        <end position="176"/>
    </location>
</feature>
<accession>G5GEL4</accession>
<reference evidence="5 6" key="1">
    <citation type="submission" date="2011-08" db="EMBL/GenBank/DDBJ databases">
        <title>The Genome Sequence of Johnsonella ignava ATCC 51276.</title>
        <authorList>
            <consortium name="The Broad Institute Genome Sequencing Platform"/>
            <person name="Earl A."/>
            <person name="Ward D."/>
            <person name="Feldgarden M."/>
            <person name="Gevers D."/>
            <person name="Izard J."/>
            <person name="Blanton J.M."/>
            <person name="Baranova O.V."/>
            <person name="Dewhirst F.E."/>
            <person name="Young S.K."/>
            <person name="Zeng Q."/>
            <person name="Gargeya S."/>
            <person name="Fitzgerald M."/>
            <person name="Haas B."/>
            <person name="Abouelleil A."/>
            <person name="Alvarado L."/>
            <person name="Arachchi H.M."/>
            <person name="Berlin A."/>
            <person name="Brown A."/>
            <person name="Chapman S.B."/>
            <person name="Chen Z."/>
            <person name="Dunbar C."/>
            <person name="Freedman E."/>
            <person name="Gearin G."/>
            <person name="Gellesch M."/>
            <person name="Goldberg J."/>
            <person name="Griggs A."/>
            <person name="Gujja S."/>
            <person name="Heiman D."/>
            <person name="Howarth C."/>
            <person name="Larson L."/>
            <person name="Lui A."/>
            <person name="MacDonald P.J.P."/>
            <person name="Montmayeur A."/>
            <person name="Murphy C."/>
            <person name="Neiman D."/>
            <person name="Pearson M."/>
            <person name="Priest M."/>
            <person name="Roberts A."/>
            <person name="Saif S."/>
            <person name="Shea T."/>
            <person name="Shenoy N."/>
            <person name="Sisk P."/>
            <person name="Stolte C."/>
            <person name="Sykes S."/>
            <person name="Wortman J."/>
            <person name="Nusbaum C."/>
            <person name="Birren B."/>
        </authorList>
    </citation>
    <scope>NUCLEOTIDE SEQUENCE [LARGE SCALE GENOMIC DNA]</scope>
    <source>
        <strain evidence="5 6">ATCC 51276</strain>
    </source>
</reference>
<feature type="region of interest" description="Disordered" evidence="1">
    <location>
        <begin position="229"/>
        <end position="275"/>
    </location>
</feature>
<dbReference type="EMBL" id="ACZL01000001">
    <property type="protein sequence ID" value="EHI56800.1"/>
    <property type="molecule type" value="Genomic_DNA"/>
</dbReference>
<feature type="region of interest" description="Disordered" evidence="1">
    <location>
        <begin position="44"/>
        <end position="89"/>
    </location>
</feature>
<dbReference type="PATRIC" id="fig|679200.3.peg.2"/>
<protein>
    <recommendedName>
        <fullName evidence="4">Mobile element protein CD1107-like domain-containing protein</fullName>
    </recommendedName>
</protein>
<dbReference type="STRING" id="679200.HMPREF9333_00002"/>
<feature type="compositionally biased region" description="Polar residues" evidence="1">
    <location>
        <begin position="70"/>
        <end position="89"/>
    </location>
</feature>
<feature type="compositionally biased region" description="Basic and acidic residues" evidence="1">
    <location>
        <begin position="44"/>
        <end position="69"/>
    </location>
</feature>
<dbReference type="eggNOG" id="COG2433">
    <property type="taxonomic scope" value="Bacteria"/>
</dbReference>
<dbReference type="AlphaFoldDB" id="G5GEL4"/>
<name>G5GEL4_9FIRM</name>
<dbReference type="InterPro" id="IPR025376">
    <property type="entry name" value="CD1107-like_dom"/>
</dbReference>
<dbReference type="HOGENOM" id="CLU_079313_0_0_9"/>
<feature type="chain" id="PRO_5003477215" description="Mobile element protein CD1107-like domain-containing protein" evidence="3">
    <location>
        <begin position="35"/>
        <end position="275"/>
    </location>
</feature>
<evidence type="ECO:0000259" key="4">
    <source>
        <dbReference type="Pfam" id="PF14283"/>
    </source>
</evidence>
<evidence type="ECO:0000256" key="2">
    <source>
        <dbReference type="SAM" id="Phobius"/>
    </source>
</evidence>
<dbReference type="Pfam" id="PF14283">
    <property type="entry name" value="CD1107-like"/>
    <property type="match status" value="1"/>
</dbReference>
<keyword evidence="2" id="KW-0812">Transmembrane</keyword>
<sequence>MKTKLKNRRTQLKRVFCVWMLLLIAIIHTNTAFAQVKESEAEKQTEQVQEKKEEKVLRFPNKLEAKEPPKNTQDSANSPNNKGIATEPSTSKAQLIENVNNANGNYPIHHGNATGEIKDKYSADARQFITFKTKSGKTFHLIINHDEEGQNVMLLTEVSEDDLLNMVEKKEKPKEEVKKIEETVPESKVKKEEPKKEESKGGGFYIFLGIIVLAVVGVGYYFKIYKKKQEADEDEEEYDEFEDEYEREDDAENLEEKEQQTIYDMAIDSYDEDEE</sequence>
<dbReference type="OrthoDB" id="1749038at2"/>
<gene>
    <name evidence="5" type="ORF">HMPREF9333_00002</name>
</gene>
<feature type="transmembrane region" description="Helical" evidence="2">
    <location>
        <begin position="202"/>
        <end position="222"/>
    </location>
</feature>
<feature type="signal peptide" evidence="3">
    <location>
        <begin position="1"/>
        <end position="34"/>
    </location>
</feature>
<evidence type="ECO:0000256" key="1">
    <source>
        <dbReference type="SAM" id="MobiDB-lite"/>
    </source>
</evidence>
<keyword evidence="6" id="KW-1185">Reference proteome</keyword>